<gene>
    <name evidence="5" type="ORF">M9458_048463</name>
</gene>
<feature type="compositionally biased region" description="Basic residues" evidence="3">
    <location>
        <begin position="555"/>
        <end position="570"/>
    </location>
</feature>
<dbReference type="Gene3D" id="3.30.420.10">
    <property type="entry name" value="Ribonuclease H-like superfamily/Ribonuclease H"/>
    <property type="match status" value="1"/>
</dbReference>
<evidence type="ECO:0000313" key="5">
    <source>
        <dbReference type="EMBL" id="KAL0157217.1"/>
    </source>
</evidence>
<comment type="caution">
    <text evidence="5">The sequence shown here is derived from an EMBL/GenBank/DDBJ whole genome shotgun (WGS) entry which is preliminary data.</text>
</comment>
<dbReference type="AlphaFoldDB" id="A0ABD0N508"/>
<evidence type="ECO:0000313" key="6">
    <source>
        <dbReference type="Proteomes" id="UP001529510"/>
    </source>
</evidence>
<dbReference type="InterPro" id="IPR052055">
    <property type="entry name" value="Hepadnavirus_pol/RT"/>
</dbReference>
<reference evidence="5 6" key="1">
    <citation type="submission" date="2024-05" db="EMBL/GenBank/DDBJ databases">
        <title>Genome sequencing and assembly of Indian major carp, Cirrhinus mrigala (Hamilton, 1822).</title>
        <authorList>
            <person name="Mohindra V."/>
            <person name="Chowdhury L.M."/>
            <person name="Lal K."/>
            <person name="Jena J.K."/>
        </authorList>
    </citation>
    <scope>NUCLEOTIDE SEQUENCE [LARGE SCALE GENOMIC DNA]</scope>
    <source>
        <strain evidence="5">CM1030</strain>
        <tissue evidence="5">Blood</tissue>
    </source>
</reference>
<comment type="similarity">
    <text evidence="1">Belongs to the beta type-B retroviral polymerase family. HERV class-II K(HML-2) pol subfamily.</text>
</comment>
<dbReference type="Gene3D" id="3.10.10.10">
    <property type="entry name" value="HIV Type 1 Reverse Transcriptase, subunit A, domain 1"/>
    <property type="match status" value="1"/>
</dbReference>
<organism evidence="5 6">
    <name type="scientific">Cirrhinus mrigala</name>
    <name type="common">Mrigala</name>
    <dbReference type="NCBI Taxonomy" id="683832"/>
    <lineage>
        <taxon>Eukaryota</taxon>
        <taxon>Metazoa</taxon>
        <taxon>Chordata</taxon>
        <taxon>Craniata</taxon>
        <taxon>Vertebrata</taxon>
        <taxon>Euteleostomi</taxon>
        <taxon>Actinopterygii</taxon>
        <taxon>Neopterygii</taxon>
        <taxon>Teleostei</taxon>
        <taxon>Ostariophysi</taxon>
        <taxon>Cypriniformes</taxon>
        <taxon>Cyprinidae</taxon>
        <taxon>Labeoninae</taxon>
        <taxon>Labeonini</taxon>
        <taxon>Cirrhinus</taxon>
    </lineage>
</organism>
<feature type="region of interest" description="Disordered" evidence="3">
    <location>
        <begin position="155"/>
        <end position="199"/>
    </location>
</feature>
<dbReference type="Pfam" id="PF00078">
    <property type="entry name" value="RVT_1"/>
    <property type="match status" value="1"/>
</dbReference>
<feature type="compositionally biased region" description="Pro residues" evidence="3">
    <location>
        <begin position="526"/>
        <end position="535"/>
    </location>
</feature>
<dbReference type="CDD" id="cd03714">
    <property type="entry name" value="RT_DIRS1"/>
    <property type="match status" value="1"/>
</dbReference>
<sequence length="1182" mass="130370">MSVYRQTVVCGAYGDEARRKGGAVRLYKRPFRHRILRFLLLQRRTTTSSLFETEALAVEKPRSGLGFLCSADSPPPRDRSPLPPSGDLKRAYLKDKAPLHAADGHGECFSCLGKSHAEAALNQTECPHCEDMSLASLRSRIAFFSERDSAPRALLFPSSQEPVKKKQRGRGSKRCELRELTSAQPPRASPSPQREDSPVLFAHPDLDLVSFGRSEDDMLDSMSLAASEAEELSGSVNDPAPLSSADTSGPRTGTGMDTELFRVLTRAVDDLGLEWSPPEEPSRSLLDEWFLPGRCQAPRQQASPFFPEVHEELTKSWRAPYSARLCPSSSSALTSVDGAEDKGYEKLPPLDESVAAHLCPPTAIGWRAKASHPSKPCRTTSALAGRAYASAGQAASALHSMAVLQVFQAKLLTEMDKSALDTATLMELRSATDLALRATKATAQAIGRYMASLVVLERHLWLTLTEIKDADKVPFLDAPVSPTGLFGPAVEGFPDRFSAAQKKSQAMRHFLPKRSSSAAASGHPKSAPPQQPVKPAPAAATAASAQPAKPEPRQRSRSARRYPFPKRQGPRPKLVPDPAPQPSGGGKVSRPLLCLQAPRMVLGAFCVKPVVNTGPVQLASTQSGVSPRHDGQPLEPILPLATRAEAWQAIPGVSEWVLGIIKQGYSLQFTRRPPRFSAVVPTLVVSKDAHVLRSKVMNLLEKGAVEVVHPAQSESGFYSRYFLVPKKDGGLRPILDLRLLNRALMKRSFKMITLKQILSHIRPGDWFFSLDLKDAYFHIQIAPHHRRFLRFAFEGVAYQYTVLPFGLSLAPCTFTKCMGAALSPLRQRGIRILNYLDDWLVLAQSEAELMPGTQGQFGQERTASQPTDLVSGSSFRLDPDEGNRRARSSSGNTAARGLIQNRSLSPPQNVLKDARPYGLSIPSAKLGLLRMRPLQYWLKPRVPSHAWRHGRLRIKVDQACVEALIPWKNSQWIERGAPLGMVCRRKVVTTDTSNTGWGALCDGKPAFGLWTKAEAGIHINCLKMLAVCRALHFFLPDLKGHHVLVRSDSMTVVSYINRQGGLSSKRLFTLVKDLLEWAQLNLCSLRATHVPSRLNQGADMLARSNVPSWEWTLHPQTVQKIWEVFGKAETTPNILFEGQGHDWPNLLIYAFPPTSLIAQVLKRVREQKHKLLLVAPLWRNQH</sequence>
<keyword evidence="6" id="KW-1185">Reference proteome</keyword>
<accession>A0ABD0N508</accession>
<dbReference type="EC" id="3.1.26.4" evidence="2"/>
<feature type="region of interest" description="Disordered" evidence="3">
    <location>
        <begin position="68"/>
        <end position="89"/>
    </location>
</feature>
<dbReference type="PROSITE" id="PS50878">
    <property type="entry name" value="RT_POL"/>
    <property type="match status" value="1"/>
</dbReference>
<evidence type="ECO:0000256" key="2">
    <source>
        <dbReference type="ARBA" id="ARBA00012180"/>
    </source>
</evidence>
<feature type="compositionally biased region" description="Polar residues" evidence="3">
    <location>
        <begin position="853"/>
        <end position="874"/>
    </location>
</feature>
<feature type="region of interest" description="Disordered" evidence="3">
    <location>
        <begin position="501"/>
        <end position="587"/>
    </location>
</feature>
<dbReference type="Pfam" id="PF13456">
    <property type="entry name" value="RVT_3"/>
    <property type="match status" value="1"/>
</dbReference>
<dbReference type="Proteomes" id="UP001529510">
    <property type="component" value="Unassembled WGS sequence"/>
</dbReference>
<dbReference type="InterPro" id="IPR012337">
    <property type="entry name" value="RNaseH-like_sf"/>
</dbReference>
<dbReference type="GO" id="GO:0004523">
    <property type="term" value="F:RNA-DNA hybrid ribonuclease activity"/>
    <property type="evidence" value="ECO:0007669"/>
    <property type="project" value="UniProtKB-EC"/>
</dbReference>
<feature type="region of interest" description="Disordered" evidence="3">
    <location>
        <begin position="224"/>
        <end position="256"/>
    </location>
</feature>
<name>A0ABD0N508_CIRMR</name>
<feature type="region of interest" description="Disordered" evidence="3">
    <location>
        <begin position="852"/>
        <end position="899"/>
    </location>
</feature>
<dbReference type="GO" id="GO:0006259">
    <property type="term" value="P:DNA metabolic process"/>
    <property type="evidence" value="ECO:0007669"/>
    <property type="project" value="UniProtKB-ARBA"/>
</dbReference>
<dbReference type="InterPro" id="IPR036397">
    <property type="entry name" value="RNaseH_sf"/>
</dbReference>
<proteinExistence type="inferred from homology"/>
<evidence type="ECO:0000256" key="1">
    <source>
        <dbReference type="ARBA" id="ARBA00010879"/>
    </source>
</evidence>
<dbReference type="EMBL" id="JAMKFB020000024">
    <property type="protein sequence ID" value="KAL0157217.1"/>
    <property type="molecule type" value="Genomic_DNA"/>
</dbReference>
<dbReference type="PANTHER" id="PTHR33050">
    <property type="entry name" value="REVERSE TRANSCRIPTASE DOMAIN-CONTAINING PROTEIN"/>
    <property type="match status" value="1"/>
</dbReference>
<dbReference type="InterPro" id="IPR043502">
    <property type="entry name" value="DNA/RNA_pol_sf"/>
</dbReference>
<dbReference type="Gene3D" id="3.30.70.270">
    <property type="match status" value="1"/>
</dbReference>
<feature type="non-terminal residue" evidence="5">
    <location>
        <position position="1182"/>
    </location>
</feature>
<protein>
    <recommendedName>
        <fullName evidence="2">ribonuclease H</fullName>
        <ecNumber evidence="2">3.1.26.4</ecNumber>
    </recommendedName>
</protein>
<dbReference type="SUPFAM" id="SSF53098">
    <property type="entry name" value="Ribonuclease H-like"/>
    <property type="match status" value="1"/>
</dbReference>
<feature type="compositionally biased region" description="Low complexity" evidence="3">
    <location>
        <begin position="536"/>
        <end position="548"/>
    </location>
</feature>
<feature type="domain" description="Reverse transcriptase" evidence="4">
    <location>
        <begin position="705"/>
        <end position="921"/>
    </location>
</feature>
<dbReference type="SUPFAM" id="SSF56672">
    <property type="entry name" value="DNA/RNA polymerases"/>
    <property type="match status" value="1"/>
</dbReference>
<evidence type="ECO:0000256" key="3">
    <source>
        <dbReference type="SAM" id="MobiDB-lite"/>
    </source>
</evidence>
<dbReference type="CDD" id="cd09275">
    <property type="entry name" value="RNase_HI_RT_DIRS1"/>
    <property type="match status" value="1"/>
</dbReference>
<evidence type="ECO:0000259" key="4">
    <source>
        <dbReference type="PROSITE" id="PS50878"/>
    </source>
</evidence>
<dbReference type="InterPro" id="IPR002156">
    <property type="entry name" value="RNaseH_domain"/>
</dbReference>
<dbReference type="InterPro" id="IPR000477">
    <property type="entry name" value="RT_dom"/>
</dbReference>
<dbReference type="InterPro" id="IPR043128">
    <property type="entry name" value="Rev_trsase/Diguanyl_cyclase"/>
</dbReference>
<feature type="compositionally biased region" description="Low complexity" evidence="3">
    <location>
        <begin position="182"/>
        <end position="192"/>
    </location>
</feature>
<dbReference type="PANTHER" id="PTHR33050:SF7">
    <property type="entry name" value="RIBONUCLEASE H"/>
    <property type="match status" value="1"/>
</dbReference>